<evidence type="ECO:0000313" key="1">
    <source>
        <dbReference type="EMBL" id="OSQ47423.1"/>
    </source>
</evidence>
<protein>
    <submittedName>
        <fullName evidence="1">Uncharacterized protein</fullName>
    </submittedName>
</protein>
<keyword evidence="2" id="KW-1185">Reference proteome</keyword>
<organism evidence="1 2">
    <name type="scientific">Thalassospira alkalitolerans</name>
    <dbReference type="NCBI Taxonomy" id="1293890"/>
    <lineage>
        <taxon>Bacteria</taxon>
        <taxon>Pseudomonadati</taxon>
        <taxon>Pseudomonadota</taxon>
        <taxon>Alphaproteobacteria</taxon>
        <taxon>Rhodospirillales</taxon>
        <taxon>Thalassospiraceae</taxon>
        <taxon>Thalassospira</taxon>
    </lineage>
</organism>
<dbReference type="RefSeq" id="WP_085619471.1">
    <property type="nucleotide sequence ID" value="NZ_JBLXHE010000003.1"/>
</dbReference>
<proteinExistence type="predicted"/>
<dbReference type="STRING" id="1293890.TALK_12825"/>
<comment type="caution">
    <text evidence="1">The sequence shown here is derived from an EMBL/GenBank/DDBJ whole genome shotgun (WGS) entry which is preliminary data.</text>
</comment>
<dbReference type="Proteomes" id="UP000193396">
    <property type="component" value="Unassembled WGS sequence"/>
</dbReference>
<name>A0A1Y2L9Y8_9PROT</name>
<reference evidence="1 2" key="1">
    <citation type="submission" date="2014-03" db="EMBL/GenBank/DDBJ databases">
        <title>The draft genome sequence of Thalassospira alkalitolerans JCM 18968.</title>
        <authorList>
            <person name="Lai Q."/>
            <person name="Shao Z."/>
        </authorList>
    </citation>
    <scope>NUCLEOTIDE SEQUENCE [LARGE SCALE GENOMIC DNA]</scope>
    <source>
        <strain evidence="1 2">JCM 18968</strain>
    </source>
</reference>
<accession>A0A1Y2L9Y8</accession>
<evidence type="ECO:0000313" key="2">
    <source>
        <dbReference type="Proteomes" id="UP000193396"/>
    </source>
</evidence>
<dbReference type="AlphaFoldDB" id="A0A1Y2L9Y8"/>
<dbReference type="OrthoDB" id="8905727at2"/>
<dbReference type="EMBL" id="JFKB01000008">
    <property type="protein sequence ID" value="OSQ47423.1"/>
    <property type="molecule type" value="Genomic_DNA"/>
</dbReference>
<gene>
    <name evidence="1" type="ORF">TALK_12825</name>
</gene>
<sequence length="147" mass="16707">MLADNNLPAGFFGPVPSPVFFDLGSWPIAFVRFPELDDDNRLEGVLGGLERLLDQKVPFVAVWIPASHDHDDEPHEDEKASNVWIKQHRTALNTYCKGYIYITRDEGLRNLLTDRIATISGRLFNFPMKVVQDRQEALLAGKLMLEL</sequence>